<organism evidence="3 4">
    <name type="scientific">Methylobacterium mesophilicum SR1.6/6</name>
    <dbReference type="NCBI Taxonomy" id="908290"/>
    <lineage>
        <taxon>Bacteria</taxon>
        <taxon>Pseudomonadati</taxon>
        <taxon>Pseudomonadota</taxon>
        <taxon>Alphaproteobacteria</taxon>
        <taxon>Hyphomicrobiales</taxon>
        <taxon>Methylobacteriaceae</taxon>
        <taxon>Methylobacterium</taxon>
    </lineage>
</organism>
<dbReference type="InterPro" id="IPR046373">
    <property type="entry name" value="Acyl-CoA_Oxase/DH_mid-dom_sf"/>
</dbReference>
<name>A0A6B9FT21_9HYPH</name>
<dbReference type="PANTHER" id="PTHR48083">
    <property type="entry name" value="MEDIUM-CHAIN SPECIFIC ACYL-COA DEHYDROGENASE, MITOCHONDRIAL-RELATED"/>
    <property type="match status" value="1"/>
</dbReference>
<dbReference type="InterPro" id="IPR050741">
    <property type="entry name" value="Acyl-CoA_dehydrogenase"/>
</dbReference>
<dbReference type="EMBL" id="CP043538">
    <property type="protein sequence ID" value="QGY05577.1"/>
    <property type="molecule type" value="Genomic_DNA"/>
</dbReference>
<sequence>MDQRTPADLTCDLLTAARAVSLSAARRARAQDRDDGFPADDVADLARLGLLAAPVPSALGGAGLGEEPAARTLVDVLRLVGYGSLALGRLYEGHVNALQLIARYGDPEQHARWFADARAGHLFGVWNTEPSGGGLVLAEAGAGYRLEGVKTFASGAGFVTRALVTGRSPSGGVVMLVVPLVPGDRADLSPWQAQGMRASATGTLDFDGLEVSADTVLGDRDDYFRQPDFSGGAWRFAAVQLGGIEAVLDAWRTHLVQLGRGTDPHQLSRLGEGLIAVEGARQWVTRAAALVADRTLSTDRVVAFVNLSRLAVEKAGLDLLQLAQRSVGLQGFLRTHPLERLSRDLATYLRQPGPDRALTGAAAEILTTRDIAGDLWTGDQRDGVAA</sequence>
<dbReference type="RefSeq" id="WP_010684433.1">
    <property type="nucleotide sequence ID" value="NZ_CP043538.1"/>
</dbReference>
<dbReference type="OrthoDB" id="2986495at2"/>
<feature type="domain" description="Acyl-CoA dehydrogenase/oxidase N-terminal" evidence="2">
    <location>
        <begin position="22"/>
        <end position="117"/>
    </location>
</feature>
<dbReference type="InterPro" id="IPR009100">
    <property type="entry name" value="AcylCoA_DH/oxidase_NM_dom_sf"/>
</dbReference>
<dbReference type="SUPFAM" id="SSF47203">
    <property type="entry name" value="Acyl-CoA dehydrogenase C-terminal domain-like"/>
    <property type="match status" value="1"/>
</dbReference>
<dbReference type="AlphaFoldDB" id="A0A6B9FT21"/>
<dbReference type="Pfam" id="PF02771">
    <property type="entry name" value="Acyl-CoA_dh_N"/>
    <property type="match status" value="1"/>
</dbReference>
<keyword evidence="1" id="KW-0560">Oxidoreductase</keyword>
<gene>
    <name evidence="3" type="ORF">MMSR116_29525</name>
</gene>
<evidence type="ECO:0000259" key="2">
    <source>
        <dbReference type="Pfam" id="PF02771"/>
    </source>
</evidence>
<dbReference type="InterPro" id="IPR013786">
    <property type="entry name" value="AcylCoA_DH/ox_N"/>
</dbReference>
<proteinExistence type="predicted"/>
<reference evidence="3 4" key="1">
    <citation type="journal article" date="2012" name="Genet. Mol. Biol.">
        <title>Analysis of 16S rRNA and mxaF genes revealing insights into Methylobacterium niche-specific plant association.</title>
        <authorList>
            <person name="Dourado M.N."/>
            <person name="Andreote F.D."/>
            <person name="Dini-Andreote F."/>
            <person name="Conti R."/>
            <person name="Araujo J.M."/>
            <person name="Araujo W.L."/>
        </authorList>
    </citation>
    <scope>NUCLEOTIDE SEQUENCE [LARGE SCALE GENOMIC DNA]</scope>
    <source>
        <strain evidence="3 4">SR1.6/6</strain>
    </source>
</reference>
<accession>A0A6B9FT21</accession>
<dbReference type="Gene3D" id="1.20.140.10">
    <property type="entry name" value="Butyryl-CoA Dehydrogenase, subunit A, domain 3"/>
    <property type="match status" value="1"/>
</dbReference>
<dbReference type="GO" id="GO:0050660">
    <property type="term" value="F:flavin adenine dinucleotide binding"/>
    <property type="evidence" value="ECO:0007669"/>
    <property type="project" value="InterPro"/>
</dbReference>
<evidence type="ECO:0000313" key="4">
    <source>
        <dbReference type="Proteomes" id="UP000012488"/>
    </source>
</evidence>
<dbReference type="InterPro" id="IPR037069">
    <property type="entry name" value="AcylCoA_DH/ox_N_sf"/>
</dbReference>
<evidence type="ECO:0000256" key="1">
    <source>
        <dbReference type="ARBA" id="ARBA00023002"/>
    </source>
</evidence>
<dbReference type="SUPFAM" id="SSF56645">
    <property type="entry name" value="Acyl-CoA dehydrogenase NM domain-like"/>
    <property type="match status" value="1"/>
</dbReference>
<dbReference type="KEGG" id="mmes:MMSR116_29525"/>
<dbReference type="Gene3D" id="2.40.110.10">
    <property type="entry name" value="Butyryl-CoA Dehydrogenase, subunit A, domain 2"/>
    <property type="match status" value="1"/>
</dbReference>
<dbReference type="GO" id="GO:0005737">
    <property type="term" value="C:cytoplasm"/>
    <property type="evidence" value="ECO:0007669"/>
    <property type="project" value="TreeGrafter"/>
</dbReference>
<dbReference type="PIRSF" id="PIRSF016578">
    <property type="entry name" value="HsaA"/>
    <property type="match status" value="1"/>
</dbReference>
<protein>
    <submittedName>
        <fullName evidence="3">Acyl-CoA dehydrogenase</fullName>
    </submittedName>
</protein>
<dbReference type="Gene3D" id="1.10.540.10">
    <property type="entry name" value="Acyl-CoA dehydrogenase/oxidase, N-terminal domain"/>
    <property type="match status" value="1"/>
</dbReference>
<dbReference type="GO" id="GO:0003995">
    <property type="term" value="F:acyl-CoA dehydrogenase activity"/>
    <property type="evidence" value="ECO:0007669"/>
    <property type="project" value="TreeGrafter"/>
</dbReference>
<reference evidence="3 4" key="2">
    <citation type="journal article" date="2013" name="Genome Announc.">
        <title>Draft Genome Sequence of Methylobacterium mesophilicum Strain SR1.6/6, Isolated from Citrus sinensis.</title>
        <authorList>
            <person name="Marinho Almeida D."/>
            <person name="Dini-Andreote F."/>
            <person name="Camargo Neves A.A."/>
            <person name="Juca Ramos R.T."/>
            <person name="Andreote F.D."/>
            <person name="Carneiro A.R."/>
            <person name="Oliveira de Souza Lima A."/>
            <person name="Caracciolo Gomes de Sa P.H."/>
            <person name="Ribeiro Barbosa M.S."/>
            <person name="Araujo W.L."/>
            <person name="Silva A."/>
        </authorList>
    </citation>
    <scope>NUCLEOTIDE SEQUENCE [LARGE SCALE GENOMIC DNA]</scope>
    <source>
        <strain evidence="3 4">SR1.6/6</strain>
    </source>
</reference>
<evidence type="ECO:0000313" key="3">
    <source>
        <dbReference type="EMBL" id="QGY05577.1"/>
    </source>
</evidence>
<dbReference type="InterPro" id="IPR036250">
    <property type="entry name" value="AcylCo_DH-like_C"/>
</dbReference>
<dbReference type="GO" id="GO:0033539">
    <property type="term" value="P:fatty acid beta-oxidation using acyl-CoA dehydrogenase"/>
    <property type="evidence" value="ECO:0007669"/>
    <property type="project" value="TreeGrafter"/>
</dbReference>
<dbReference type="Proteomes" id="UP000012488">
    <property type="component" value="Chromosome"/>
</dbReference>
<dbReference type="PANTHER" id="PTHR48083:SF37">
    <property type="entry name" value="DEHYDROGENASE, PUTATIVE-RELATED"/>
    <property type="match status" value="1"/>
</dbReference>